<keyword evidence="6" id="KW-1133">Transmembrane helix</keyword>
<evidence type="ECO:0000256" key="4">
    <source>
        <dbReference type="ARBA" id="ARBA00022692"/>
    </source>
</evidence>
<proteinExistence type="inferred from homology"/>
<dbReference type="GeneTree" id="ENSGT01050000244857"/>
<dbReference type="GO" id="GO:0047238">
    <property type="term" value="F:glucuronosyl-N-acetylgalactosaminyl-proteoglycan 4-beta-N-acetylgalactosaminyltransferase activity"/>
    <property type="evidence" value="ECO:0000318"/>
    <property type="project" value="GO_Central"/>
</dbReference>
<comment type="similarity">
    <text evidence="2 9">Belongs to the chondroitin N-acetylgalactosaminyltransferase family.</text>
</comment>
<dbReference type="InterPro" id="IPR029044">
    <property type="entry name" value="Nucleotide-diphossugar_trans"/>
</dbReference>
<comment type="subcellular location">
    <subcellularLocation>
        <location evidence="1 9">Golgi apparatus</location>
        <location evidence="1 9">Golgi stack membrane</location>
        <topology evidence="1 9">Single-pass type II membrane protein</topology>
    </subcellularLocation>
</comment>
<dbReference type="PANTHER" id="PTHR12369:SF11">
    <property type="entry name" value="HEXOSYLTRANSFERASE"/>
    <property type="match status" value="1"/>
</dbReference>
<protein>
    <recommendedName>
        <fullName evidence="9">Hexosyltransferase</fullName>
        <ecNumber evidence="9">2.4.1.-</ecNumber>
    </recommendedName>
</protein>
<keyword evidence="11" id="KW-1185">Reference proteome</keyword>
<dbReference type="AlphaFoldDB" id="F6Z6T5"/>
<dbReference type="Ensembl" id="ENSCINT00000028748.2">
    <property type="protein sequence ID" value="ENSCINP00000028502.2"/>
    <property type="gene ID" value="ENSCING00000016452.2"/>
</dbReference>
<evidence type="ECO:0000256" key="6">
    <source>
        <dbReference type="ARBA" id="ARBA00022989"/>
    </source>
</evidence>
<dbReference type="EC" id="2.4.1.-" evidence="9"/>
<reference evidence="10" key="2">
    <citation type="submission" date="2025-08" db="UniProtKB">
        <authorList>
            <consortium name="Ensembl"/>
        </authorList>
    </citation>
    <scope>IDENTIFICATION</scope>
</reference>
<evidence type="ECO:0000313" key="10">
    <source>
        <dbReference type="Ensembl" id="ENSCINP00000028502.2"/>
    </source>
</evidence>
<organism evidence="10 11">
    <name type="scientific">Ciona intestinalis</name>
    <name type="common">Transparent sea squirt</name>
    <name type="synonym">Ascidia intestinalis</name>
    <dbReference type="NCBI Taxonomy" id="7719"/>
    <lineage>
        <taxon>Eukaryota</taxon>
        <taxon>Metazoa</taxon>
        <taxon>Chordata</taxon>
        <taxon>Tunicata</taxon>
        <taxon>Ascidiacea</taxon>
        <taxon>Phlebobranchia</taxon>
        <taxon>Cionidae</taxon>
        <taxon>Ciona</taxon>
    </lineage>
</organism>
<accession>F6Z6T5</accession>
<dbReference type="Pfam" id="PF05679">
    <property type="entry name" value="CHGN"/>
    <property type="match status" value="1"/>
</dbReference>
<keyword evidence="3 9" id="KW-0808">Transferase</keyword>
<dbReference type="Gene3D" id="3.90.550.10">
    <property type="entry name" value="Spore Coat Polysaccharide Biosynthesis Protein SpsA, Chain A"/>
    <property type="match status" value="1"/>
</dbReference>
<evidence type="ECO:0000256" key="3">
    <source>
        <dbReference type="ARBA" id="ARBA00022679"/>
    </source>
</evidence>
<dbReference type="Gene3D" id="3.90.550.50">
    <property type="match status" value="1"/>
</dbReference>
<evidence type="ECO:0000256" key="5">
    <source>
        <dbReference type="ARBA" id="ARBA00022968"/>
    </source>
</evidence>
<dbReference type="PANTHER" id="PTHR12369">
    <property type="entry name" value="CHONDROITIN SYNTHASE"/>
    <property type="match status" value="1"/>
</dbReference>
<evidence type="ECO:0000313" key="11">
    <source>
        <dbReference type="Proteomes" id="UP000008144"/>
    </source>
</evidence>
<evidence type="ECO:0000256" key="9">
    <source>
        <dbReference type="RuleBase" id="RU364016"/>
    </source>
</evidence>
<keyword evidence="8" id="KW-0472">Membrane</keyword>
<dbReference type="GO" id="GO:0032580">
    <property type="term" value="C:Golgi cisterna membrane"/>
    <property type="evidence" value="ECO:0007669"/>
    <property type="project" value="UniProtKB-SubCell"/>
</dbReference>
<keyword evidence="5 9" id="KW-0735">Signal-anchor</keyword>
<dbReference type="Proteomes" id="UP000008144">
    <property type="component" value="Unassembled WGS sequence"/>
</dbReference>
<evidence type="ECO:0000256" key="8">
    <source>
        <dbReference type="ARBA" id="ARBA00023136"/>
    </source>
</evidence>
<evidence type="ECO:0000256" key="1">
    <source>
        <dbReference type="ARBA" id="ARBA00004447"/>
    </source>
</evidence>
<keyword evidence="4" id="KW-0812">Transmembrane</keyword>
<dbReference type="InterPro" id="IPR051227">
    <property type="entry name" value="CS_glycosyltransferase"/>
</dbReference>
<dbReference type="SUPFAM" id="SSF53448">
    <property type="entry name" value="Nucleotide-diphospho-sugar transferases"/>
    <property type="match status" value="2"/>
</dbReference>
<reference evidence="11" key="1">
    <citation type="journal article" date="2002" name="Science">
        <title>The draft genome of Ciona intestinalis: insights into chordate and vertebrate origins.</title>
        <authorList>
            <person name="Dehal P."/>
            <person name="Satou Y."/>
            <person name="Campbell R.K."/>
            <person name="Chapman J."/>
            <person name="Degnan B."/>
            <person name="De Tomaso A."/>
            <person name="Davidson B."/>
            <person name="Di Gregorio A."/>
            <person name="Gelpke M."/>
            <person name="Goodstein D.M."/>
            <person name="Harafuji N."/>
            <person name="Hastings K.E."/>
            <person name="Ho I."/>
            <person name="Hotta K."/>
            <person name="Huang W."/>
            <person name="Kawashima T."/>
            <person name="Lemaire P."/>
            <person name="Martinez D."/>
            <person name="Meinertzhagen I.A."/>
            <person name="Necula S."/>
            <person name="Nonaka M."/>
            <person name="Putnam N."/>
            <person name="Rash S."/>
            <person name="Saiga H."/>
            <person name="Satake M."/>
            <person name="Terry A."/>
            <person name="Yamada L."/>
            <person name="Wang H.G."/>
            <person name="Awazu S."/>
            <person name="Azumi K."/>
            <person name="Boore J."/>
            <person name="Branno M."/>
            <person name="Chin-Bow S."/>
            <person name="DeSantis R."/>
            <person name="Doyle S."/>
            <person name="Francino P."/>
            <person name="Keys D.N."/>
            <person name="Haga S."/>
            <person name="Hayashi H."/>
            <person name="Hino K."/>
            <person name="Imai K.S."/>
            <person name="Inaba K."/>
            <person name="Kano S."/>
            <person name="Kobayashi K."/>
            <person name="Kobayashi M."/>
            <person name="Lee B.I."/>
            <person name="Makabe K.W."/>
            <person name="Manohar C."/>
            <person name="Matassi G."/>
            <person name="Medina M."/>
            <person name="Mochizuki Y."/>
            <person name="Mount S."/>
            <person name="Morishita T."/>
            <person name="Miura S."/>
            <person name="Nakayama A."/>
            <person name="Nishizaka S."/>
            <person name="Nomoto H."/>
            <person name="Ohta F."/>
            <person name="Oishi K."/>
            <person name="Rigoutsos I."/>
            <person name="Sano M."/>
            <person name="Sasaki A."/>
            <person name="Sasakura Y."/>
            <person name="Shoguchi E."/>
            <person name="Shin-i T."/>
            <person name="Spagnuolo A."/>
            <person name="Stainier D."/>
            <person name="Suzuki M.M."/>
            <person name="Tassy O."/>
            <person name="Takatori N."/>
            <person name="Tokuoka M."/>
            <person name="Yagi K."/>
            <person name="Yoshizaki F."/>
            <person name="Wada S."/>
            <person name="Zhang C."/>
            <person name="Hyatt P.D."/>
            <person name="Larimer F."/>
            <person name="Detter C."/>
            <person name="Doggett N."/>
            <person name="Glavina T."/>
            <person name="Hawkins T."/>
            <person name="Richardson P."/>
            <person name="Lucas S."/>
            <person name="Kohara Y."/>
            <person name="Levine M."/>
            <person name="Satoh N."/>
            <person name="Rokhsar D.S."/>
        </authorList>
    </citation>
    <scope>NUCLEOTIDE SEQUENCE [LARGE SCALE GENOMIC DNA]</scope>
</reference>
<dbReference type="HOGENOM" id="CLU_016244_2_0_1"/>
<dbReference type="InterPro" id="IPR008428">
    <property type="entry name" value="Chond_GalNAc"/>
</dbReference>
<name>F6Z6T5_CIOIN</name>
<evidence type="ECO:0000256" key="2">
    <source>
        <dbReference type="ARBA" id="ARBA00009239"/>
    </source>
</evidence>
<keyword evidence="7 9" id="KW-0333">Golgi apparatus</keyword>
<dbReference type="OMA" id="CTTSWET"/>
<evidence type="ECO:0000256" key="7">
    <source>
        <dbReference type="ARBA" id="ARBA00023034"/>
    </source>
</evidence>
<reference evidence="10" key="3">
    <citation type="submission" date="2025-09" db="UniProtKB">
        <authorList>
            <consortium name="Ensembl"/>
        </authorList>
    </citation>
    <scope>IDENTIFICATION</scope>
</reference>
<dbReference type="InParanoid" id="F6Z6T5"/>
<sequence length="707" mass="80820">RARFFIATGLLSVGSNLETRVAASRDTWMTRSGAVIEVYANNNQSQSNIKTIKLLGVDDNAYPPQKKSFSMLKYMHTAYVDKYVFDWFVRLDDDAYVDVDKLSMFLNRINSSQPRYIGSPGYGKGKEDLLSDGDNYCMGGPGMVFSRALMRQLGPHLGECLQHMYTSHEDIEVGRCVQKYTGIKCTTSWETKKIFFQNYNSGTYTNNIKDITAKQLDEGKIFHANKDPAYQYRFHTMVLKRKIATILKRIAQAEKDIQIVSLQNGFSDDAVPGHVRINKPTLFLQGMNAHAQYRWSTIYNRDHYKADRSQPMKRMDPTLNHVLVEDTNTFIRVLQTRVNNEFAKLKEVDFINTYFVVNPLHSMDAISLLECKFSTGPGKPRTTQHVSVHQRHRFTSATFLSEPIELCPTGCVRKDNEPTVLIKRANETPVNFLTALSGRPENFIRFLNNFENSFLTRGEKVNLIVTYFPPEYENTPLGPDAKFVTENMNRLQNAYPDSKIAVINLEPGTEFSRGLGLQVAAKSVESRDEIIFFSDVDLVFAPEILDHIRRNTIRHKQVYYPVFFSQYDPDVVYVDMPKPQNYFIFSELAGFWRHFSYGMVSLYASDFDKTNGFDLSIHGWGLEDVHLVNAILAAGLDVFKSTEPGQVHIFHDKTCDSSLSENQRTSCQNSRAAHYAPSTLLYYLWKTPESIEIVIYAISRSHGFQTA</sequence>
<dbReference type="GO" id="GO:0050650">
    <property type="term" value="P:chondroitin sulfate proteoglycan biosynthetic process"/>
    <property type="evidence" value="ECO:0000318"/>
    <property type="project" value="GO_Central"/>
</dbReference>